<feature type="domain" description="Tautomerase cis-CaaD-like" evidence="2">
    <location>
        <begin position="10"/>
        <end position="142"/>
    </location>
</feature>
<name>A0ABS7PGH1_9SPHN</name>
<organism evidence="3 4">
    <name type="scientific">Alteriqipengyuania abyssalis</name>
    <dbReference type="NCBI Taxonomy" id="2860200"/>
    <lineage>
        <taxon>Bacteria</taxon>
        <taxon>Pseudomonadati</taxon>
        <taxon>Pseudomonadota</taxon>
        <taxon>Alphaproteobacteria</taxon>
        <taxon>Sphingomonadales</taxon>
        <taxon>Erythrobacteraceae</taxon>
        <taxon>Alteriqipengyuania</taxon>
    </lineage>
</organism>
<sequence length="151" mass="17417">MITTTGEEEMPLWTIYHPVDAYTPETKAEIAKTIVDFYPMLPAFYVGVVFHEMPRDRMFVSGKPTDDFVRIAVDHIARQFSEDALAQKWLNRVSASLAAFTSDMGYRWEVHFDETPFKLWRIQGYPAPLPDSETERKWKADDAASPYDFAA</sequence>
<proteinExistence type="predicted"/>
<dbReference type="InterPro" id="IPR028116">
    <property type="entry name" value="Cis-CaaD-like"/>
</dbReference>
<feature type="compositionally biased region" description="Basic and acidic residues" evidence="1">
    <location>
        <begin position="133"/>
        <end position="142"/>
    </location>
</feature>
<evidence type="ECO:0000313" key="4">
    <source>
        <dbReference type="Proteomes" id="UP000759298"/>
    </source>
</evidence>
<evidence type="ECO:0000256" key="1">
    <source>
        <dbReference type="SAM" id="MobiDB-lite"/>
    </source>
</evidence>
<dbReference type="Pfam" id="PF14832">
    <property type="entry name" value="Tautomerase_3"/>
    <property type="match status" value="1"/>
</dbReference>
<gene>
    <name evidence="3" type="ORF">KYN89_13430</name>
</gene>
<protein>
    <submittedName>
        <fullName evidence="3">Tautomerase family protein</fullName>
    </submittedName>
</protein>
<evidence type="ECO:0000313" key="3">
    <source>
        <dbReference type="EMBL" id="MBY8338046.1"/>
    </source>
</evidence>
<comment type="caution">
    <text evidence="3">The sequence shown here is derived from an EMBL/GenBank/DDBJ whole genome shotgun (WGS) entry which is preliminary data.</text>
</comment>
<dbReference type="EMBL" id="JAHWXP010000003">
    <property type="protein sequence ID" value="MBY8338046.1"/>
    <property type="molecule type" value="Genomic_DNA"/>
</dbReference>
<reference evidence="3 4" key="1">
    <citation type="submission" date="2021-07" db="EMBL/GenBank/DDBJ databases">
        <title>Alteriqipengyuania abyssalis NZ-12B nov, sp.nov isolated from deep sea sponge in pacific ocean.</title>
        <authorList>
            <person name="Tareen S."/>
            <person name="Wink J."/>
        </authorList>
    </citation>
    <scope>NUCLEOTIDE SEQUENCE [LARGE SCALE GENOMIC DNA]</scope>
    <source>
        <strain evidence="3 4">NZ-12B</strain>
    </source>
</reference>
<keyword evidence="4" id="KW-1185">Reference proteome</keyword>
<dbReference type="Proteomes" id="UP000759298">
    <property type="component" value="Unassembled WGS sequence"/>
</dbReference>
<evidence type="ECO:0000259" key="2">
    <source>
        <dbReference type="Pfam" id="PF14832"/>
    </source>
</evidence>
<dbReference type="Gene3D" id="3.30.429.10">
    <property type="entry name" value="Macrophage Migration Inhibitory Factor"/>
    <property type="match status" value="1"/>
</dbReference>
<feature type="region of interest" description="Disordered" evidence="1">
    <location>
        <begin position="130"/>
        <end position="151"/>
    </location>
</feature>
<dbReference type="InterPro" id="IPR014347">
    <property type="entry name" value="Tautomerase/MIF_sf"/>
</dbReference>
<accession>A0ABS7PGH1</accession>